<organism evidence="1 2">
    <name type="scientific">Alternaria gaisen</name>
    <dbReference type="NCBI Taxonomy" id="167740"/>
    <lineage>
        <taxon>Eukaryota</taxon>
        <taxon>Fungi</taxon>
        <taxon>Dikarya</taxon>
        <taxon>Ascomycota</taxon>
        <taxon>Pezizomycotina</taxon>
        <taxon>Dothideomycetes</taxon>
        <taxon>Pleosporomycetidae</taxon>
        <taxon>Pleosporales</taxon>
        <taxon>Pleosporineae</taxon>
        <taxon>Pleosporaceae</taxon>
        <taxon>Alternaria</taxon>
        <taxon>Alternaria sect. Alternaria</taxon>
    </lineage>
</organism>
<dbReference type="EMBL" id="PDWZ02000006">
    <property type="protein sequence ID" value="KAB2105169.1"/>
    <property type="molecule type" value="Genomic_DNA"/>
</dbReference>
<dbReference type="Proteomes" id="UP000293547">
    <property type="component" value="Unassembled WGS sequence"/>
</dbReference>
<reference evidence="1 2" key="1">
    <citation type="journal article" date="2019" name="bioRxiv">
        <title>Genomics, evolutionary history and diagnostics of the Alternaria alternata species group including apple and Asian pear pathotypes.</title>
        <authorList>
            <person name="Armitage A.D."/>
            <person name="Cockerton H.M."/>
            <person name="Sreenivasaprasad S."/>
            <person name="Woodhall J.W."/>
            <person name="Lane C.R."/>
            <person name="Harrison R.J."/>
            <person name="Clarkson J.P."/>
        </authorList>
    </citation>
    <scope>NUCLEOTIDE SEQUENCE [LARGE SCALE GENOMIC DNA]</scope>
    <source>
        <strain evidence="1 2">FERA 650</strain>
    </source>
</reference>
<gene>
    <name evidence="1" type="ORF">AG0111_0g6784</name>
</gene>
<evidence type="ECO:0000313" key="1">
    <source>
        <dbReference type="EMBL" id="KAB2105169.1"/>
    </source>
</evidence>
<proteinExistence type="predicted"/>
<accession>A0ACB6FL89</accession>
<comment type="caution">
    <text evidence="1">The sequence shown here is derived from an EMBL/GenBank/DDBJ whole genome shotgun (WGS) entry which is preliminary data.</text>
</comment>
<name>A0ACB6FL89_9PLEO</name>
<protein>
    <submittedName>
        <fullName evidence="1">Uncharacterized protein</fullName>
    </submittedName>
</protein>
<keyword evidence="2" id="KW-1185">Reference proteome</keyword>
<sequence length="257" mass="28769">MNHQYQQPSPTKSRDNINPDMEFFDEDRRSAFSWQDIRLATSTAAASAQILGGAINQRDTSTTLDLVVPTDLRSGHAYLQQLGTSSVHEALAQETLGLLDPYNTNGSFQAYTGDASVFGNLAFDDFVTPPMGNSFLMPMPMLPQPDFLPPQYSYPMAGTGYAFQPIAPATAAQMNVVAQPNQPYGARANARRRTAETRISCTADGCTKTFRRPGDYRRHMRKHQDPILKCIVDDCDMKFYRLDKLRDHIRQGHKMVL</sequence>
<evidence type="ECO:0000313" key="2">
    <source>
        <dbReference type="Proteomes" id="UP000293547"/>
    </source>
</evidence>